<feature type="transmembrane region" description="Helical" evidence="10">
    <location>
        <begin position="143"/>
        <end position="166"/>
    </location>
</feature>
<comment type="subcellular location">
    <subcellularLocation>
        <location evidence="1">Membrane</location>
        <topology evidence="1">Multi-pass membrane protein</topology>
    </subcellularLocation>
</comment>
<keyword evidence="12" id="KW-1185">Reference proteome</keyword>
<dbReference type="Proteomes" id="UP000250434">
    <property type="component" value="Chromosome"/>
</dbReference>
<evidence type="ECO:0000256" key="10">
    <source>
        <dbReference type="SAM" id="Phobius"/>
    </source>
</evidence>
<dbReference type="InterPro" id="IPR059112">
    <property type="entry name" value="CysZ/EI24"/>
</dbReference>
<keyword evidence="7 10" id="KW-1133">Transmembrane helix</keyword>
<evidence type="ECO:0000313" key="12">
    <source>
        <dbReference type="Proteomes" id="UP000250434"/>
    </source>
</evidence>
<dbReference type="OrthoDB" id="3375053at2"/>
<dbReference type="GO" id="GO:0009675">
    <property type="term" value="F:high-affinity sulfate:proton symporter activity"/>
    <property type="evidence" value="ECO:0007669"/>
    <property type="project" value="TreeGrafter"/>
</dbReference>
<evidence type="ECO:0000256" key="4">
    <source>
        <dbReference type="ARBA" id="ARBA00022519"/>
    </source>
</evidence>
<keyword evidence="2" id="KW-0813">Transport</keyword>
<dbReference type="GO" id="GO:0019344">
    <property type="term" value="P:cysteine biosynthetic process"/>
    <property type="evidence" value="ECO:0007669"/>
    <property type="project" value="TreeGrafter"/>
</dbReference>
<keyword evidence="3" id="KW-1003">Cell membrane</keyword>
<name>A0A344LC27_9PSEU</name>
<dbReference type="AlphaFoldDB" id="A0A344LC27"/>
<dbReference type="KEGG" id="aab:A4R43_26480"/>
<keyword evidence="9 10" id="KW-0472">Membrane</keyword>
<keyword evidence="5" id="KW-0028">Amino-acid biosynthesis</keyword>
<keyword evidence="6 10" id="KW-0812">Transmembrane</keyword>
<protein>
    <recommendedName>
        <fullName evidence="13">CysZ protein</fullName>
    </recommendedName>
</protein>
<reference evidence="11 12" key="1">
    <citation type="submission" date="2016-04" db="EMBL/GenBank/DDBJ databases">
        <title>Complete genome sequence and analysis of deep-sea sediment isolate, Amycolatopsis sp. WP1.</title>
        <authorList>
            <person name="Wang H."/>
            <person name="Chen S."/>
            <person name="Wu Q."/>
        </authorList>
    </citation>
    <scope>NUCLEOTIDE SEQUENCE [LARGE SCALE GENOMIC DNA]</scope>
    <source>
        <strain evidence="11 12">WP1</strain>
    </source>
</reference>
<feature type="transmembrane region" description="Helical" evidence="10">
    <location>
        <begin position="28"/>
        <end position="54"/>
    </location>
</feature>
<dbReference type="GO" id="GO:0000103">
    <property type="term" value="P:sulfate assimilation"/>
    <property type="evidence" value="ECO:0007669"/>
    <property type="project" value="TreeGrafter"/>
</dbReference>
<evidence type="ECO:0008006" key="13">
    <source>
        <dbReference type="Google" id="ProtNLM"/>
    </source>
</evidence>
<evidence type="ECO:0000256" key="3">
    <source>
        <dbReference type="ARBA" id="ARBA00022475"/>
    </source>
</evidence>
<evidence type="ECO:0000256" key="8">
    <source>
        <dbReference type="ARBA" id="ARBA00023032"/>
    </source>
</evidence>
<keyword evidence="8" id="KW-0764">Sulfate transport</keyword>
<evidence type="ECO:0000256" key="7">
    <source>
        <dbReference type="ARBA" id="ARBA00022989"/>
    </source>
</evidence>
<sequence>MGKTLRDFGTGAGLLARGFGLIFSSGRLFLLGAIPALLTSLLLFGGILALALNADDLITWATPFADDWSQTWQTVLRVAAGVSIVVAAVAISLLLFSGLTLIIGGPFYEAIAEHVEDRELGGVPGTQQVGWGRSAWIGLRDTVLLVLLAVVFGIPLFVAGFIPVLGQTVVPVLAALVGAWLLALELTAIPFTRRGLNLKVRRRTLAGRRAMTLGFATPAYLLCLIPLAGIVVLPAAMAGGTLLAHRAREFSTGSASPTAPSSPVR</sequence>
<evidence type="ECO:0000256" key="6">
    <source>
        <dbReference type="ARBA" id="ARBA00022692"/>
    </source>
</evidence>
<evidence type="ECO:0000256" key="1">
    <source>
        <dbReference type="ARBA" id="ARBA00004141"/>
    </source>
</evidence>
<organism evidence="11 12">
    <name type="scientific">Amycolatopsis albispora</name>
    <dbReference type="NCBI Taxonomy" id="1804986"/>
    <lineage>
        <taxon>Bacteria</taxon>
        <taxon>Bacillati</taxon>
        <taxon>Actinomycetota</taxon>
        <taxon>Actinomycetes</taxon>
        <taxon>Pseudonocardiales</taxon>
        <taxon>Pseudonocardiaceae</taxon>
        <taxon>Amycolatopsis</taxon>
    </lineage>
</organism>
<feature type="transmembrane region" description="Helical" evidence="10">
    <location>
        <begin position="213"/>
        <end position="236"/>
    </location>
</feature>
<feature type="transmembrane region" description="Helical" evidence="10">
    <location>
        <begin position="172"/>
        <end position="192"/>
    </location>
</feature>
<evidence type="ECO:0000256" key="2">
    <source>
        <dbReference type="ARBA" id="ARBA00022448"/>
    </source>
</evidence>
<dbReference type="Pfam" id="PF07264">
    <property type="entry name" value="EI24"/>
    <property type="match status" value="1"/>
</dbReference>
<keyword evidence="4" id="KW-0997">Cell inner membrane</keyword>
<evidence type="ECO:0000256" key="5">
    <source>
        <dbReference type="ARBA" id="ARBA00022605"/>
    </source>
</evidence>
<evidence type="ECO:0000313" key="11">
    <source>
        <dbReference type="EMBL" id="AXB45601.1"/>
    </source>
</evidence>
<feature type="transmembrane region" description="Helical" evidence="10">
    <location>
        <begin position="74"/>
        <end position="96"/>
    </location>
</feature>
<evidence type="ECO:0000256" key="9">
    <source>
        <dbReference type="ARBA" id="ARBA00023136"/>
    </source>
</evidence>
<proteinExistence type="predicted"/>
<dbReference type="EMBL" id="CP015163">
    <property type="protein sequence ID" value="AXB45601.1"/>
    <property type="molecule type" value="Genomic_DNA"/>
</dbReference>
<dbReference type="InterPro" id="IPR050480">
    <property type="entry name" value="CysZ-like"/>
</dbReference>
<dbReference type="PANTHER" id="PTHR37468:SF1">
    <property type="entry name" value="SULFATE TRANSPORTER CYSZ"/>
    <property type="match status" value="1"/>
</dbReference>
<dbReference type="RefSeq" id="WP_113694837.1">
    <property type="nucleotide sequence ID" value="NZ_CP015163.1"/>
</dbReference>
<gene>
    <name evidence="11" type="ORF">A4R43_26480</name>
</gene>
<dbReference type="PANTHER" id="PTHR37468">
    <property type="entry name" value="SULFATE TRANSPORTER CYSZ"/>
    <property type="match status" value="1"/>
</dbReference>
<dbReference type="GO" id="GO:0005886">
    <property type="term" value="C:plasma membrane"/>
    <property type="evidence" value="ECO:0007669"/>
    <property type="project" value="TreeGrafter"/>
</dbReference>
<accession>A0A344LC27</accession>